<dbReference type="EMBL" id="CP088280">
    <property type="protein sequence ID" value="UGX91736.1"/>
    <property type="molecule type" value="Genomic_DNA"/>
</dbReference>
<dbReference type="RefSeq" id="WP_166350400.1">
    <property type="nucleotide sequence ID" value="NZ_CP088280.1"/>
</dbReference>
<accession>A0A7Z0QF64</accession>
<dbReference type="AlphaFoldDB" id="A0A7Z0QF64"/>
<dbReference type="Proteomes" id="UP000564836">
    <property type="component" value="Chromosome"/>
</dbReference>
<reference evidence="2 3" key="1">
    <citation type="journal article" date="2017" name="Syst. Appl. Microbiol.">
        <title>Soybeans inoculated with root zone soils of Canadian native legumes harbour diverse and novel Bradyrhizobium spp. that possess agricultural potential.</title>
        <authorList>
            <person name="Bromfield E.S.P."/>
            <person name="Cloutier S."/>
            <person name="Tambong J.T."/>
            <person name="Tran Thi T.V."/>
        </authorList>
    </citation>
    <scope>NUCLEOTIDE SEQUENCE [LARGE SCALE GENOMIC DNA]</scope>
    <source>
        <strain evidence="2 3">323S2</strain>
    </source>
</reference>
<reference evidence="2 3" key="3">
    <citation type="journal article" date="2022" name="Int. J. Syst. Evol. Microbiol.">
        <title>Strains of Bradyrhizobium barranii sp. nov. associated with legumes native to Canada are symbionts of soybeans and belong to different subspecies (subsp. barranii subsp. nov. and subsp. apii subsp. nov.) and symbiovars (sv. glycinearum and sv. septentrionale).</title>
        <authorList>
            <person name="Bromfield E.S.P."/>
            <person name="Cloutier S."/>
            <person name="Wasai-Hara S."/>
            <person name="Minamisawa K."/>
        </authorList>
    </citation>
    <scope>NUCLEOTIDE SEQUENCE [LARGE SCALE GENOMIC DNA]</scope>
    <source>
        <strain evidence="2 3">323S2</strain>
    </source>
</reference>
<dbReference type="EMBL" id="JACBFH010000001">
    <property type="protein sequence ID" value="NYY92294.1"/>
    <property type="molecule type" value="Genomic_DNA"/>
</dbReference>
<name>A0A7Z0QF64_9BRAD</name>
<reference evidence="1" key="2">
    <citation type="submission" date="2020-06" db="EMBL/GenBank/DDBJ databases">
        <title>Whole Genome Sequence of Bradyrhizobium sp. Strain 323S2.</title>
        <authorList>
            <person name="Bromfield E.S.P."/>
        </authorList>
    </citation>
    <scope>NUCLEOTIDE SEQUENCE [LARGE SCALE GENOMIC DNA]</scope>
    <source>
        <strain evidence="1">323S2</strain>
    </source>
</reference>
<organism evidence="1">
    <name type="scientific">Bradyrhizobium barranii subsp. barranii</name>
    <dbReference type="NCBI Taxonomy" id="2823807"/>
    <lineage>
        <taxon>Bacteria</taxon>
        <taxon>Pseudomonadati</taxon>
        <taxon>Pseudomonadota</taxon>
        <taxon>Alphaproteobacteria</taxon>
        <taxon>Hyphomicrobiales</taxon>
        <taxon>Nitrobacteraceae</taxon>
        <taxon>Bradyrhizobium</taxon>
        <taxon>Bradyrhizobium barranii</taxon>
    </lineage>
</organism>
<proteinExistence type="predicted"/>
<evidence type="ECO:0000313" key="2">
    <source>
        <dbReference type="EMBL" id="UGX91736.1"/>
    </source>
</evidence>
<protein>
    <submittedName>
        <fullName evidence="1">Uncharacterized protein</fullName>
    </submittedName>
</protein>
<evidence type="ECO:0000313" key="3">
    <source>
        <dbReference type="Proteomes" id="UP000564836"/>
    </source>
</evidence>
<evidence type="ECO:0000313" key="1">
    <source>
        <dbReference type="EMBL" id="NYY92294.1"/>
    </source>
</evidence>
<gene>
    <name evidence="2" type="ORF">G6321_00039235</name>
    <name evidence="1" type="ORF">G6321_29110</name>
</gene>
<sequence>MKRAPINRTSHWTGPDFRVRMASELVCPCCRRRLCPSGIRRETDAISLICEHCHQDVLSVGLSITEPVL</sequence>